<dbReference type="RefSeq" id="WP_075037333.1">
    <property type="nucleotide sequence ID" value="NZ_FOSB01000009.1"/>
</dbReference>
<dbReference type="InterPro" id="IPR024775">
    <property type="entry name" value="DinB-like"/>
</dbReference>
<dbReference type="Gene3D" id="1.20.120.450">
    <property type="entry name" value="dinb family like domain"/>
    <property type="match status" value="1"/>
</dbReference>
<gene>
    <name evidence="2" type="ORF">SAMN04487936_10911</name>
</gene>
<evidence type="ECO:0000259" key="1">
    <source>
        <dbReference type="Pfam" id="PF12867"/>
    </source>
</evidence>
<reference evidence="3" key="1">
    <citation type="submission" date="2016-10" db="EMBL/GenBank/DDBJ databases">
        <authorList>
            <person name="Varghese N."/>
            <person name="Submissions S."/>
        </authorList>
    </citation>
    <scope>NUCLEOTIDE SEQUENCE [LARGE SCALE GENOMIC DNA]</scope>
    <source>
        <strain evidence="3">CGMCC 1.3704</strain>
    </source>
</reference>
<sequence>MYGLDEKRNELLTFIDKVPEKEALVKPESGRWSILEVLEHLYLMEQLIVHQINQTLKQGDTQQASEKPIHLSTNRDYKVEAPESVRPKGEFVTLDDAKEGLKKSREATMFLIHNKDVETLRNRVFPHPSFGDMHLEQWIEFIGWHELRHLDQIKEIKAAIRSS</sequence>
<dbReference type="Proteomes" id="UP000183557">
    <property type="component" value="Unassembled WGS sequence"/>
</dbReference>
<keyword evidence="3" id="KW-1185">Reference proteome</keyword>
<feature type="domain" description="DinB-like" evidence="1">
    <location>
        <begin position="4"/>
        <end position="153"/>
    </location>
</feature>
<proteinExistence type="predicted"/>
<dbReference type="OrthoDB" id="5464839at2"/>
<evidence type="ECO:0000313" key="2">
    <source>
        <dbReference type="EMBL" id="SFK20267.1"/>
    </source>
</evidence>
<dbReference type="EMBL" id="FOSB01000009">
    <property type="protein sequence ID" value="SFK20267.1"/>
    <property type="molecule type" value="Genomic_DNA"/>
</dbReference>
<protein>
    <submittedName>
        <fullName evidence="2">DinB superfamily protein</fullName>
    </submittedName>
</protein>
<dbReference type="SUPFAM" id="SSF109854">
    <property type="entry name" value="DinB/YfiT-like putative metalloenzymes"/>
    <property type="match status" value="1"/>
</dbReference>
<evidence type="ECO:0000313" key="3">
    <source>
        <dbReference type="Proteomes" id="UP000183557"/>
    </source>
</evidence>
<dbReference type="AlphaFoldDB" id="A0A1I3XKW9"/>
<organism evidence="2 3">
    <name type="scientific">Halobacillus dabanensis</name>
    <dbReference type="NCBI Taxonomy" id="240302"/>
    <lineage>
        <taxon>Bacteria</taxon>
        <taxon>Bacillati</taxon>
        <taxon>Bacillota</taxon>
        <taxon>Bacilli</taxon>
        <taxon>Bacillales</taxon>
        <taxon>Bacillaceae</taxon>
        <taxon>Halobacillus</taxon>
    </lineage>
</organism>
<name>A0A1I3XKW9_HALDA</name>
<dbReference type="InterPro" id="IPR034660">
    <property type="entry name" value="DinB/YfiT-like"/>
</dbReference>
<accession>A0A1I3XKW9</accession>
<dbReference type="Pfam" id="PF12867">
    <property type="entry name" value="DinB_2"/>
    <property type="match status" value="1"/>
</dbReference>